<accession>A0ACC1Y6T7</accession>
<evidence type="ECO:0000313" key="1">
    <source>
        <dbReference type="EMBL" id="KAJ4718649.1"/>
    </source>
</evidence>
<sequence>MFLANPIFLQAVEKYVRPTISEERNKDGKTPRELFSEEHEILIEKGEKWMKDNASSCALVASLIITVVFASAFALPGGNNDDGIPNLLHKLPFKIFVISDALSLFSSTTSLLMFLGILTSRYSEEDFLVSLPTKLIIGLITLFISIASMTVAFGATICIVLSEAWKWVFIPIALIGCIPAILFAKLQFPLLVQIYSSTFAPTSFQPLKNRSLYI</sequence>
<organism evidence="1 2">
    <name type="scientific">Melia azedarach</name>
    <name type="common">Chinaberry tree</name>
    <dbReference type="NCBI Taxonomy" id="155640"/>
    <lineage>
        <taxon>Eukaryota</taxon>
        <taxon>Viridiplantae</taxon>
        <taxon>Streptophyta</taxon>
        <taxon>Embryophyta</taxon>
        <taxon>Tracheophyta</taxon>
        <taxon>Spermatophyta</taxon>
        <taxon>Magnoliopsida</taxon>
        <taxon>eudicotyledons</taxon>
        <taxon>Gunneridae</taxon>
        <taxon>Pentapetalae</taxon>
        <taxon>rosids</taxon>
        <taxon>malvids</taxon>
        <taxon>Sapindales</taxon>
        <taxon>Meliaceae</taxon>
        <taxon>Melia</taxon>
    </lineage>
</organism>
<evidence type="ECO:0000313" key="2">
    <source>
        <dbReference type="Proteomes" id="UP001164539"/>
    </source>
</evidence>
<protein>
    <submittedName>
        <fullName evidence="1">Ankyrin repeat-containing protein</fullName>
    </submittedName>
</protein>
<dbReference type="Proteomes" id="UP001164539">
    <property type="component" value="Chromosome 5"/>
</dbReference>
<keyword evidence="2" id="KW-1185">Reference proteome</keyword>
<reference evidence="1 2" key="1">
    <citation type="journal article" date="2023" name="Science">
        <title>Complex scaffold remodeling in plant triterpene biosynthesis.</title>
        <authorList>
            <person name="De La Pena R."/>
            <person name="Hodgson H."/>
            <person name="Liu J.C."/>
            <person name="Stephenson M.J."/>
            <person name="Martin A.C."/>
            <person name="Owen C."/>
            <person name="Harkess A."/>
            <person name="Leebens-Mack J."/>
            <person name="Jimenez L.E."/>
            <person name="Osbourn A."/>
            <person name="Sattely E.S."/>
        </authorList>
    </citation>
    <scope>NUCLEOTIDE SEQUENCE [LARGE SCALE GENOMIC DNA]</scope>
    <source>
        <strain evidence="2">cv. JPN11</strain>
        <tissue evidence="1">Leaf</tissue>
    </source>
</reference>
<dbReference type="EMBL" id="CM051398">
    <property type="protein sequence ID" value="KAJ4718649.1"/>
    <property type="molecule type" value="Genomic_DNA"/>
</dbReference>
<comment type="caution">
    <text evidence="1">The sequence shown here is derived from an EMBL/GenBank/DDBJ whole genome shotgun (WGS) entry which is preliminary data.</text>
</comment>
<gene>
    <name evidence="1" type="ORF">OWV82_010301</name>
</gene>
<name>A0ACC1Y6T7_MELAZ</name>
<proteinExistence type="predicted"/>